<keyword evidence="1" id="KW-0732">Signal</keyword>
<dbReference type="PROSITE" id="PS51257">
    <property type="entry name" value="PROKAR_LIPOPROTEIN"/>
    <property type="match status" value="1"/>
</dbReference>
<dbReference type="AlphaFoldDB" id="A0A1I3WBM6"/>
<sequence length="203" mass="20780">MHRRGLARRIAFCLLAVAALGGCGGKLDVPDAGAAKPSNPLALDASGKAPAADAPHVYCPEIVVLEGAAASQFHSGNPPSNSNLRHQFSLGEVARECALQGDQLTIKVGLSGNVLLGPAGSPGSFSVPLRVAVIRQSDEKPVVSKLYRAPATIGAGQTQASFTMVSDTLSVPFIHDHAEDDYSIKVGIDEGSGAEKSAGKSGK</sequence>
<dbReference type="EMBL" id="FOSN01000001">
    <property type="protein sequence ID" value="SFK04968.1"/>
    <property type="molecule type" value="Genomic_DNA"/>
</dbReference>
<evidence type="ECO:0008006" key="4">
    <source>
        <dbReference type="Google" id="ProtNLM"/>
    </source>
</evidence>
<evidence type="ECO:0000313" key="2">
    <source>
        <dbReference type="EMBL" id="SFK04968.1"/>
    </source>
</evidence>
<feature type="chain" id="PRO_5011447395" description="Lipoprotein" evidence="1">
    <location>
        <begin position="22"/>
        <end position="203"/>
    </location>
</feature>
<reference evidence="2 3" key="1">
    <citation type="submission" date="2016-10" db="EMBL/GenBank/DDBJ databases">
        <authorList>
            <person name="de Groot N.N."/>
        </authorList>
    </citation>
    <scope>NUCLEOTIDE SEQUENCE [LARGE SCALE GENOMIC DNA]</scope>
    <source>
        <strain evidence="2 3">NE2</strain>
    </source>
</reference>
<gene>
    <name evidence="2" type="ORF">SAMN05444581_101497</name>
</gene>
<dbReference type="RefSeq" id="WP_091677044.1">
    <property type="nucleotide sequence ID" value="NZ_FOSN01000001.1"/>
</dbReference>
<dbReference type="Proteomes" id="UP000198755">
    <property type="component" value="Unassembled WGS sequence"/>
</dbReference>
<name>A0A1I3WBM6_9HYPH</name>
<dbReference type="OrthoDB" id="7678486at2"/>
<proteinExistence type="predicted"/>
<accession>A0A1I3WBM6</accession>
<keyword evidence="3" id="KW-1185">Reference proteome</keyword>
<protein>
    <recommendedName>
        <fullName evidence="4">Lipoprotein</fullName>
    </recommendedName>
</protein>
<organism evidence="2 3">
    <name type="scientific">Methylocapsa palsarum</name>
    <dbReference type="NCBI Taxonomy" id="1612308"/>
    <lineage>
        <taxon>Bacteria</taxon>
        <taxon>Pseudomonadati</taxon>
        <taxon>Pseudomonadota</taxon>
        <taxon>Alphaproteobacteria</taxon>
        <taxon>Hyphomicrobiales</taxon>
        <taxon>Beijerinckiaceae</taxon>
        <taxon>Methylocapsa</taxon>
    </lineage>
</organism>
<evidence type="ECO:0000256" key="1">
    <source>
        <dbReference type="SAM" id="SignalP"/>
    </source>
</evidence>
<feature type="signal peptide" evidence="1">
    <location>
        <begin position="1"/>
        <end position="21"/>
    </location>
</feature>
<dbReference type="STRING" id="1612308.SAMN05444581_101497"/>
<evidence type="ECO:0000313" key="3">
    <source>
        <dbReference type="Proteomes" id="UP000198755"/>
    </source>
</evidence>